<feature type="chain" id="PRO_5040733969" evidence="1">
    <location>
        <begin position="23"/>
        <end position="153"/>
    </location>
</feature>
<feature type="signal peptide" evidence="1">
    <location>
        <begin position="1"/>
        <end position="22"/>
    </location>
</feature>
<name>A0A9X3BXV1_9MYCO</name>
<proteinExistence type="predicted"/>
<reference evidence="3" key="2">
    <citation type="journal article" date="2022" name="BMC Genomics">
        <title>Comparative genome analysis of mycobacteria focusing on tRNA and non-coding RNA.</title>
        <authorList>
            <person name="Behra P.R.K."/>
            <person name="Pettersson B.M.F."/>
            <person name="Ramesh M."/>
            <person name="Das S."/>
            <person name="Dasgupta S."/>
            <person name="Kirsebom L.A."/>
        </authorList>
    </citation>
    <scope>NUCLEOTIDE SEQUENCE</scope>
    <source>
        <strain evidence="3">DSM 44615</strain>
    </source>
</reference>
<dbReference type="PANTHER" id="PTHR31157:SF1">
    <property type="entry name" value="SCP DOMAIN-CONTAINING PROTEIN"/>
    <property type="match status" value="1"/>
</dbReference>
<dbReference type="InterPro" id="IPR035940">
    <property type="entry name" value="CAP_sf"/>
</dbReference>
<evidence type="ECO:0000313" key="4">
    <source>
        <dbReference type="Proteomes" id="UP001140293"/>
    </source>
</evidence>
<reference evidence="3" key="1">
    <citation type="submission" date="2020-07" db="EMBL/GenBank/DDBJ databases">
        <authorList>
            <person name="Pettersson B.M.F."/>
            <person name="Behra P.R.K."/>
            <person name="Ramesh M."/>
            <person name="Das S."/>
            <person name="Dasgupta S."/>
            <person name="Kirsebom L.A."/>
        </authorList>
    </citation>
    <scope>NUCLEOTIDE SEQUENCE</scope>
    <source>
        <strain evidence="3">DSM 44615</strain>
    </source>
</reference>
<dbReference type="CDD" id="cd05379">
    <property type="entry name" value="CAP_bacterial"/>
    <property type="match status" value="1"/>
</dbReference>
<dbReference type="Proteomes" id="UP001140293">
    <property type="component" value="Unassembled WGS sequence"/>
</dbReference>
<sequence>MPVCAAALAVAGALVAVAPAHADGDQAGALLGQINATRAANGCGPVAPNAQLAAAANRHATDMLVNGVRSHTGSDGSSVVQRATDAGYAPYAAVGEVVFWSAGYSDDPAHAVNWWMNSPPHRAVITDCGMTDAGFSSVSSGDRVIAAGEFGKK</sequence>
<evidence type="ECO:0000259" key="2">
    <source>
        <dbReference type="Pfam" id="PF00188"/>
    </source>
</evidence>
<dbReference type="InterPro" id="IPR014044">
    <property type="entry name" value="CAP_dom"/>
</dbReference>
<dbReference type="AlphaFoldDB" id="A0A9X3BXV1"/>
<protein>
    <submittedName>
        <fullName evidence="3">CAP domain-containing protein</fullName>
    </submittedName>
</protein>
<organism evidence="3 4">
    <name type="scientific">[Mycobacterium] manitobense</name>
    <dbReference type="NCBI Taxonomy" id="190147"/>
    <lineage>
        <taxon>Bacteria</taxon>
        <taxon>Bacillati</taxon>
        <taxon>Actinomycetota</taxon>
        <taxon>Actinomycetes</taxon>
        <taxon>Mycobacteriales</taxon>
        <taxon>Mycobacteriaceae</taxon>
        <taxon>Mycolicibacterium</taxon>
    </lineage>
</organism>
<dbReference type="Gene3D" id="3.40.33.10">
    <property type="entry name" value="CAP"/>
    <property type="match status" value="1"/>
</dbReference>
<dbReference type="PANTHER" id="PTHR31157">
    <property type="entry name" value="SCP DOMAIN-CONTAINING PROTEIN"/>
    <property type="match status" value="1"/>
</dbReference>
<comment type="caution">
    <text evidence="3">The sequence shown here is derived from an EMBL/GenBank/DDBJ whole genome shotgun (WGS) entry which is preliminary data.</text>
</comment>
<keyword evidence="1" id="KW-0732">Signal</keyword>
<evidence type="ECO:0000313" key="3">
    <source>
        <dbReference type="EMBL" id="MCV7172891.1"/>
    </source>
</evidence>
<keyword evidence="4" id="KW-1185">Reference proteome</keyword>
<accession>A0A9X3BXV1</accession>
<evidence type="ECO:0000256" key="1">
    <source>
        <dbReference type="SAM" id="SignalP"/>
    </source>
</evidence>
<feature type="domain" description="SCP" evidence="2">
    <location>
        <begin position="32"/>
        <end position="143"/>
    </location>
</feature>
<dbReference type="Pfam" id="PF00188">
    <property type="entry name" value="CAP"/>
    <property type="match status" value="1"/>
</dbReference>
<dbReference type="RefSeq" id="WP_264015050.1">
    <property type="nucleotide sequence ID" value="NZ_JACKSJ010000218.1"/>
</dbReference>
<dbReference type="SUPFAM" id="SSF55797">
    <property type="entry name" value="PR-1-like"/>
    <property type="match status" value="1"/>
</dbReference>
<dbReference type="EMBL" id="JACKSJ010000218">
    <property type="protein sequence ID" value="MCV7172891.1"/>
    <property type="molecule type" value="Genomic_DNA"/>
</dbReference>
<gene>
    <name evidence="3" type="ORF">H7I41_23480</name>
</gene>